<dbReference type="Gene3D" id="3.30.70.360">
    <property type="match status" value="1"/>
</dbReference>
<dbReference type="Pfam" id="PF01546">
    <property type="entry name" value="Peptidase_M20"/>
    <property type="match status" value="1"/>
</dbReference>
<dbReference type="Gene3D" id="3.40.630.10">
    <property type="entry name" value="Zn peptidases"/>
    <property type="match status" value="1"/>
</dbReference>
<name>A0ABW3WVM5_9HYPH</name>
<dbReference type="PANTHER" id="PTHR32494">
    <property type="entry name" value="ALLANTOATE DEIMINASE-RELATED"/>
    <property type="match status" value="1"/>
</dbReference>
<gene>
    <name evidence="4" type="ORF">ACFQ4G_06505</name>
</gene>
<dbReference type="InterPro" id="IPR036264">
    <property type="entry name" value="Bact_exopeptidase_dim_dom"/>
</dbReference>
<keyword evidence="2 4" id="KW-0378">Hydrolase</keyword>
<dbReference type="PIRSF" id="PIRSF001235">
    <property type="entry name" value="Amidase_carbamoylase"/>
    <property type="match status" value="1"/>
</dbReference>
<evidence type="ECO:0000313" key="4">
    <source>
        <dbReference type="EMBL" id="MFD1301236.1"/>
    </source>
</evidence>
<evidence type="ECO:0000313" key="5">
    <source>
        <dbReference type="Proteomes" id="UP001597176"/>
    </source>
</evidence>
<reference evidence="5" key="1">
    <citation type="journal article" date="2019" name="Int. J. Syst. Evol. Microbiol.">
        <title>The Global Catalogue of Microorganisms (GCM) 10K type strain sequencing project: providing services to taxonomists for standard genome sequencing and annotation.</title>
        <authorList>
            <consortium name="The Broad Institute Genomics Platform"/>
            <consortium name="The Broad Institute Genome Sequencing Center for Infectious Disease"/>
            <person name="Wu L."/>
            <person name="Ma J."/>
        </authorList>
    </citation>
    <scope>NUCLEOTIDE SEQUENCE [LARGE SCALE GENOMIC DNA]</scope>
    <source>
        <strain evidence="5">CCUG 56108</strain>
    </source>
</reference>
<dbReference type="EMBL" id="JBHTND010000006">
    <property type="protein sequence ID" value="MFD1301236.1"/>
    <property type="molecule type" value="Genomic_DNA"/>
</dbReference>
<evidence type="ECO:0000259" key="3">
    <source>
        <dbReference type="Pfam" id="PF07687"/>
    </source>
</evidence>
<dbReference type="InterPro" id="IPR010158">
    <property type="entry name" value="Amidase_Cbmase"/>
</dbReference>
<dbReference type="NCBIfam" id="NF006772">
    <property type="entry name" value="PRK09290.2-1"/>
    <property type="match status" value="1"/>
</dbReference>
<dbReference type="PANTHER" id="PTHR32494:SF5">
    <property type="entry name" value="ALLANTOATE AMIDOHYDROLASE"/>
    <property type="match status" value="1"/>
</dbReference>
<accession>A0ABW3WVM5</accession>
<comment type="similarity">
    <text evidence="1">Belongs to the peptidase M20 family.</text>
</comment>
<dbReference type="GO" id="GO:0016787">
    <property type="term" value="F:hydrolase activity"/>
    <property type="evidence" value="ECO:0007669"/>
    <property type="project" value="UniProtKB-KW"/>
</dbReference>
<sequence>MTSSSSVPEAGETARAFHALFDAISACGATAGGGITRLCASPADGEARHLFADAAREAGAEVLTDEIGNQFALFRLAGSPGAPLTMMGSHLDSQTRAGRFDGTYGVVAAASIGAALMRARRNGETFGADFCAVNWTGEEGARFRPSILGSATYAGLLRAEDALSGRDDVGITLREALGGIGFLGSDRAPPLPACYLELHVEQGLVLEKAQATIGIVTRNWGAAKVEVVFTGEQAHTGPTPMPRRRDALLAAAHLIAEVREIADRWPGRVHSSVGRIVVEPNSPNVVPARVELSVELRSADDRLLTEASLRAEAAIAEAARRAGVSASIPSRTLRPIRALPEAVCDLVSTCAEEASLRSLRMDTVAGHDAISLLGLCPTGIVFVPSVDGVAHNEAELTRPADLEAGLAVALRAAWRLCRADGSPERALLFRSPTETRGGRR</sequence>
<proteinExistence type="inferred from homology"/>
<dbReference type="NCBIfam" id="TIGR01879">
    <property type="entry name" value="hydantase"/>
    <property type="match status" value="1"/>
</dbReference>
<dbReference type="SUPFAM" id="SSF53187">
    <property type="entry name" value="Zn-dependent exopeptidases"/>
    <property type="match status" value="1"/>
</dbReference>
<dbReference type="Pfam" id="PF07687">
    <property type="entry name" value="M20_dimer"/>
    <property type="match status" value="1"/>
</dbReference>
<dbReference type="RefSeq" id="WP_238208387.1">
    <property type="nucleotide sequence ID" value="NZ_JBHTND010000006.1"/>
</dbReference>
<organism evidence="4 5">
    <name type="scientific">Methylobacterium marchantiae</name>
    <dbReference type="NCBI Taxonomy" id="600331"/>
    <lineage>
        <taxon>Bacteria</taxon>
        <taxon>Pseudomonadati</taxon>
        <taxon>Pseudomonadota</taxon>
        <taxon>Alphaproteobacteria</taxon>
        <taxon>Hyphomicrobiales</taxon>
        <taxon>Methylobacteriaceae</taxon>
        <taxon>Methylobacterium</taxon>
    </lineage>
</organism>
<dbReference type="Proteomes" id="UP001597176">
    <property type="component" value="Unassembled WGS sequence"/>
</dbReference>
<dbReference type="InterPro" id="IPR002933">
    <property type="entry name" value="Peptidase_M20"/>
</dbReference>
<evidence type="ECO:0000256" key="1">
    <source>
        <dbReference type="ARBA" id="ARBA00006153"/>
    </source>
</evidence>
<protein>
    <submittedName>
        <fullName evidence="4">Zn-dependent hydrolase</fullName>
    </submittedName>
</protein>
<comment type="caution">
    <text evidence="4">The sequence shown here is derived from an EMBL/GenBank/DDBJ whole genome shotgun (WGS) entry which is preliminary data.</text>
</comment>
<evidence type="ECO:0000256" key="2">
    <source>
        <dbReference type="ARBA" id="ARBA00022801"/>
    </source>
</evidence>
<keyword evidence="5" id="KW-1185">Reference proteome</keyword>
<dbReference type="SUPFAM" id="SSF55031">
    <property type="entry name" value="Bacterial exopeptidase dimerisation domain"/>
    <property type="match status" value="1"/>
</dbReference>
<feature type="domain" description="Peptidase M20 dimerisation" evidence="3">
    <location>
        <begin position="221"/>
        <end position="319"/>
    </location>
</feature>
<dbReference type="InterPro" id="IPR011650">
    <property type="entry name" value="Peptidase_M20_dimer"/>
</dbReference>